<dbReference type="GO" id="GO:0015979">
    <property type="term" value="P:photosynthesis"/>
    <property type="evidence" value="ECO:0007669"/>
    <property type="project" value="InterPro"/>
</dbReference>
<evidence type="ECO:0000313" key="7">
    <source>
        <dbReference type="EMBL" id="KAG5181360.1"/>
    </source>
</evidence>
<dbReference type="NCBIfam" id="NF002708">
    <property type="entry name" value="PRK02515.1"/>
    <property type="match status" value="1"/>
</dbReference>
<evidence type="ECO:0000256" key="6">
    <source>
        <dbReference type="SAM" id="SignalP"/>
    </source>
</evidence>
<evidence type="ECO:0000256" key="1">
    <source>
        <dbReference type="ARBA" id="ARBA00004170"/>
    </source>
</evidence>
<proteinExistence type="inferred from homology"/>
<evidence type="ECO:0000313" key="8">
    <source>
        <dbReference type="Proteomes" id="UP000664859"/>
    </source>
</evidence>
<evidence type="ECO:0000256" key="2">
    <source>
        <dbReference type="ARBA" id="ARBA00010827"/>
    </source>
</evidence>
<comment type="subcellular location">
    <subcellularLocation>
        <location evidence="1">Membrane</location>
        <topology evidence="1">Peripheral membrane protein</topology>
    </subcellularLocation>
</comment>
<dbReference type="OrthoDB" id="203347at2759"/>
<protein>
    <recommendedName>
        <fullName evidence="5">Photosystem II 12 kDa extrinsic protein</fullName>
    </recommendedName>
</protein>
<keyword evidence="8" id="KW-1185">Reference proteome</keyword>
<name>A0A836CCI8_9STRA</name>
<dbReference type="GO" id="GO:0019898">
    <property type="term" value="C:extrinsic component of membrane"/>
    <property type="evidence" value="ECO:0007669"/>
    <property type="project" value="InterPro"/>
</dbReference>
<evidence type="ECO:0000256" key="4">
    <source>
        <dbReference type="ARBA" id="ARBA00023136"/>
    </source>
</evidence>
<dbReference type="GO" id="GO:0009523">
    <property type="term" value="C:photosystem II"/>
    <property type="evidence" value="ECO:0007669"/>
    <property type="project" value="InterPro"/>
</dbReference>
<evidence type="ECO:0000256" key="5">
    <source>
        <dbReference type="ARBA" id="ARBA00043089"/>
    </source>
</evidence>
<accession>A0A836CCI8</accession>
<comment type="caution">
    <text evidence="7">The sequence shown here is derived from an EMBL/GenBank/DDBJ whole genome shotgun (WGS) entry which is preliminary data.</text>
</comment>
<keyword evidence="3" id="KW-0793">Thylakoid</keyword>
<feature type="signal peptide" evidence="6">
    <location>
        <begin position="1"/>
        <end position="17"/>
    </location>
</feature>
<dbReference type="AlphaFoldDB" id="A0A836CCI8"/>
<evidence type="ECO:0000256" key="3">
    <source>
        <dbReference type="ARBA" id="ARBA00023078"/>
    </source>
</evidence>
<comment type="similarity">
    <text evidence="2">Belongs to the PsbU family.</text>
</comment>
<dbReference type="InterPro" id="IPR010527">
    <property type="entry name" value="PSII_PsbU"/>
</dbReference>
<keyword evidence="4" id="KW-0472">Membrane</keyword>
<dbReference type="Pfam" id="PF06514">
    <property type="entry name" value="PsbU"/>
    <property type="match status" value="1"/>
</dbReference>
<dbReference type="Proteomes" id="UP000664859">
    <property type="component" value="Unassembled WGS sequence"/>
</dbReference>
<keyword evidence="6" id="KW-0732">Signal</keyword>
<gene>
    <name evidence="7" type="ORF">JKP88DRAFT_346713</name>
</gene>
<feature type="chain" id="PRO_5032371036" description="Photosystem II 12 kDa extrinsic protein" evidence="6">
    <location>
        <begin position="18"/>
        <end position="155"/>
    </location>
</feature>
<dbReference type="SUPFAM" id="SSF81585">
    <property type="entry name" value="PsbU/PolX domain-like"/>
    <property type="match status" value="1"/>
</dbReference>
<dbReference type="GO" id="GO:0042549">
    <property type="term" value="P:photosystem II stabilization"/>
    <property type="evidence" value="ECO:0007669"/>
    <property type="project" value="InterPro"/>
</dbReference>
<organism evidence="7 8">
    <name type="scientific">Tribonema minus</name>
    <dbReference type="NCBI Taxonomy" id="303371"/>
    <lineage>
        <taxon>Eukaryota</taxon>
        <taxon>Sar</taxon>
        <taxon>Stramenopiles</taxon>
        <taxon>Ochrophyta</taxon>
        <taxon>PX clade</taxon>
        <taxon>Xanthophyceae</taxon>
        <taxon>Tribonematales</taxon>
        <taxon>Tribonemataceae</taxon>
        <taxon>Tribonema</taxon>
    </lineage>
</organism>
<dbReference type="EMBL" id="JAFCMP010000334">
    <property type="protein sequence ID" value="KAG5181360.1"/>
    <property type="molecule type" value="Genomic_DNA"/>
</dbReference>
<dbReference type="Gene3D" id="1.10.150.320">
    <property type="entry name" value="Photosystem II 12 kDa extrinsic protein"/>
    <property type="match status" value="1"/>
</dbReference>
<sequence>MKVTGAIVLAAACGAQAFVAPSAGVRSTQLSMTAQPVDRMAFLKSAATAAVVAVSVAAPALAEIDNPVVPFLGGGDKVDLNNANVRAYIKMPGMYPTVAGKVVSNGPYATVADVYNIKGLSEKEKSVLKKYESRFVTLEPQVMYGIDRINNGLYR</sequence>
<reference evidence="7" key="1">
    <citation type="submission" date="2021-02" db="EMBL/GenBank/DDBJ databases">
        <title>First Annotated Genome of the Yellow-green Alga Tribonema minus.</title>
        <authorList>
            <person name="Mahan K.M."/>
        </authorList>
    </citation>
    <scope>NUCLEOTIDE SEQUENCE</scope>
    <source>
        <strain evidence="7">UTEX B ZZ1240</strain>
    </source>
</reference>